<feature type="region of interest" description="Disordered" evidence="1">
    <location>
        <begin position="87"/>
        <end position="116"/>
    </location>
</feature>
<gene>
    <name evidence="2" type="ORF">L3X38_029553</name>
</gene>
<evidence type="ECO:0000256" key="1">
    <source>
        <dbReference type="SAM" id="MobiDB-lite"/>
    </source>
</evidence>
<dbReference type="EMBL" id="JAJFAZ020000005">
    <property type="protein sequence ID" value="KAI5330155.1"/>
    <property type="molecule type" value="Genomic_DNA"/>
</dbReference>
<name>A0AAD4VRU5_PRUDU</name>
<keyword evidence="3" id="KW-1185">Reference proteome</keyword>
<protein>
    <submittedName>
        <fullName evidence="2">Uncharacterized protein</fullName>
    </submittedName>
</protein>
<evidence type="ECO:0000313" key="2">
    <source>
        <dbReference type="EMBL" id="KAI5330155.1"/>
    </source>
</evidence>
<comment type="caution">
    <text evidence="2">The sequence shown here is derived from an EMBL/GenBank/DDBJ whole genome shotgun (WGS) entry which is preliminary data.</text>
</comment>
<proteinExistence type="predicted"/>
<reference evidence="2 3" key="1">
    <citation type="journal article" date="2022" name="G3 (Bethesda)">
        <title>Whole-genome sequence and methylome profiling of the almond [Prunus dulcis (Mill.) D.A. Webb] cultivar 'Nonpareil'.</title>
        <authorList>
            <person name="D'Amico-Willman K.M."/>
            <person name="Ouma W.Z."/>
            <person name="Meulia T."/>
            <person name="Sideli G.M."/>
            <person name="Gradziel T.M."/>
            <person name="Fresnedo-Ramirez J."/>
        </authorList>
    </citation>
    <scope>NUCLEOTIDE SEQUENCE [LARGE SCALE GENOMIC DNA]</scope>
    <source>
        <strain evidence="2">Clone GOH B32 T37-40</strain>
    </source>
</reference>
<evidence type="ECO:0000313" key="3">
    <source>
        <dbReference type="Proteomes" id="UP001054821"/>
    </source>
</evidence>
<accession>A0AAD4VRU5</accession>
<sequence>MTIMLKTSWGKEVSQGCMTNSSSSRVLDFKGVEVVALEDKVHKSEVKTRDDGENVVGSEGTKKMLLRALPAVLGYSGWGGFGAKNGVQQHRASPGKCGGQQNGQARRRNRPEVAPEVEDKIADASMASALKIRIFFTVGACIARANVKKKFKSALQ</sequence>
<organism evidence="2 3">
    <name type="scientific">Prunus dulcis</name>
    <name type="common">Almond</name>
    <name type="synonym">Amygdalus dulcis</name>
    <dbReference type="NCBI Taxonomy" id="3755"/>
    <lineage>
        <taxon>Eukaryota</taxon>
        <taxon>Viridiplantae</taxon>
        <taxon>Streptophyta</taxon>
        <taxon>Embryophyta</taxon>
        <taxon>Tracheophyta</taxon>
        <taxon>Spermatophyta</taxon>
        <taxon>Magnoliopsida</taxon>
        <taxon>eudicotyledons</taxon>
        <taxon>Gunneridae</taxon>
        <taxon>Pentapetalae</taxon>
        <taxon>rosids</taxon>
        <taxon>fabids</taxon>
        <taxon>Rosales</taxon>
        <taxon>Rosaceae</taxon>
        <taxon>Amygdaloideae</taxon>
        <taxon>Amygdaleae</taxon>
        <taxon>Prunus</taxon>
    </lineage>
</organism>
<dbReference type="Proteomes" id="UP001054821">
    <property type="component" value="Chromosome 5"/>
</dbReference>
<dbReference type="AlphaFoldDB" id="A0AAD4VRU5"/>